<reference evidence="1" key="1">
    <citation type="submission" date="2018-05" db="EMBL/GenBank/DDBJ databases">
        <authorList>
            <person name="Lanie J.A."/>
            <person name="Ng W.-L."/>
            <person name="Kazmierczak K.M."/>
            <person name="Andrzejewski T.M."/>
            <person name="Davidsen T.M."/>
            <person name="Wayne K.J."/>
            <person name="Tettelin H."/>
            <person name="Glass J.I."/>
            <person name="Rusch D."/>
            <person name="Podicherti R."/>
            <person name="Tsui H.-C.T."/>
            <person name="Winkler M.E."/>
        </authorList>
    </citation>
    <scope>NUCLEOTIDE SEQUENCE</scope>
</reference>
<dbReference type="EMBL" id="UINC01201902">
    <property type="protein sequence ID" value="SVE21454.1"/>
    <property type="molecule type" value="Genomic_DNA"/>
</dbReference>
<organism evidence="1">
    <name type="scientific">marine metagenome</name>
    <dbReference type="NCBI Taxonomy" id="408172"/>
    <lineage>
        <taxon>unclassified sequences</taxon>
        <taxon>metagenomes</taxon>
        <taxon>ecological metagenomes</taxon>
    </lineage>
</organism>
<feature type="non-terminal residue" evidence="1">
    <location>
        <position position="1"/>
    </location>
</feature>
<sequence>FRFMSQQWGASSTLAAGTTCLGNKLSPISLFKNY</sequence>
<gene>
    <name evidence="1" type="ORF">METZ01_LOCUS474308</name>
</gene>
<proteinExistence type="predicted"/>
<accession>A0A383BNI1</accession>
<evidence type="ECO:0000313" key="1">
    <source>
        <dbReference type="EMBL" id="SVE21454.1"/>
    </source>
</evidence>
<name>A0A383BNI1_9ZZZZ</name>
<protein>
    <submittedName>
        <fullName evidence="1">Uncharacterized protein</fullName>
    </submittedName>
</protein>
<dbReference type="AlphaFoldDB" id="A0A383BNI1"/>